<evidence type="ECO:0000256" key="3">
    <source>
        <dbReference type="ARBA" id="ARBA00022827"/>
    </source>
</evidence>
<proteinExistence type="inferred from homology"/>
<dbReference type="Proteomes" id="UP000310687">
    <property type="component" value="Unassembled WGS sequence"/>
</dbReference>
<dbReference type="Gene3D" id="3.30.9.10">
    <property type="entry name" value="D-Amino Acid Oxidase, subunit A, domain 2"/>
    <property type="match status" value="1"/>
</dbReference>
<dbReference type="EMBL" id="QZAL01000080">
    <property type="protein sequence ID" value="THW40476.1"/>
    <property type="molecule type" value="Genomic_DNA"/>
</dbReference>
<reference evidence="10 11" key="1">
    <citation type="submission" date="2018-10" db="EMBL/GenBank/DDBJ databases">
        <title>Fifty Aureobasidium pullulans genomes reveal a recombining polyextremotolerant generalist.</title>
        <authorList>
            <person name="Gostincar C."/>
            <person name="Turk M."/>
            <person name="Zajc J."/>
            <person name="Gunde-Cimerman N."/>
        </authorList>
    </citation>
    <scope>NUCLEOTIDE SEQUENCE [LARGE SCALE GENOMIC DNA]</scope>
    <source>
        <strain evidence="8 11">EXF-11013</strain>
        <strain evidence="9 10">EXF-9785</strain>
    </source>
</reference>
<dbReference type="InterPro" id="IPR036249">
    <property type="entry name" value="Thioredoxin-like_sf"/>
</dbReference>
<accession>A0A4S8WWL7</accession>
<dbReference type="InterPro" id="IPR036188">
    <property type="entry name" value="FAD/NAD-bd_sf"/>
</dbReference>
<dbReference type="SUPFAM" id="SSF52833">
    <property type="entry name" value="Thioredoxin-like"/>
    <property type="match status" value="1"/>
</dbReference>
<comment type="caution">
    <text evidence="8">The sequence shown here is derived from an EMBL/GenBank/DDBJ whole genome shotgun (WGS) entry which is preliminary data.</text>
</comment>
<dbReference type="Proteomes" id="UP000308953">
    <property type="component" value="Unassembled WGS sequence"/>
</dbReference>
<dbReference type="InterPro" id="IPR038220">
    <property type="entry name" value="PHOX_C_sf"/>
</dbReference>
<dbReference type="InterPro" id="IPR002938">
    <property type="entry name" value="FAD-bd"/>
</dbReference>
<gene>
    <name evidence="9" type="ORF">D6D10_01355</name>
    <name evidence="8" type="ORF">D6D22_05836</name>
</gene>
<dbReference type="PRINTS" id="PR00420">
    <property type="entry name" value="RNGMNOXGNASE"/>
</dbReference>
<organism evidence="8 11">
    <name type="scientific">Aureobasidium pullulans</name>
    <name type="common">Black yeast</name>
    <name type="synonym">Pullularia pullulans</name>
    <dbReference type="NCBI Taxonomy" id="5580"/>
    <lineage>
        <taxon>Eukaryota</taxon>
        <taxon>Fungi</taxon>
        <taxon>Dikarya</taxon>
        <taxon>Ascomycota</taxon>
        <taxon>Pezizomycotina</taxon>
        <taxon>Dothideomycetes</taxon>
        <taxon>Dothideomycetidae</taxon>
        <taxon>Dothideales</taxon>
        <taxon>Saccotheciaceae</taxon>
        <taxon>Aureobasidium</taxon>
    </lineage>
</organism>
<sequence length="661" mass="74256">MSTKTSEVDLLIIGAGPAGLMAAAWASRCGLNTRIIDEKDSRIRTGQADGLHCRTLEIMDSFGTPSIAADILGEACNPKESCEEHIERSETIRSGEEDLPGSRYPQVSLSQGSVEQAFLNFLERDDNSSRVERNLSPAKLHVDEASVEDNDAYPVEVHLRELGKDETAGSLEYTATQEPIKEIIRAKFVLGTDGAHSWTRKALGLEMEGDRTNKHFGVMDFIPRSNFPDIRISCAIHSSAGSIMTLPRERGLVRFYVQLAETSDLGDNFDRSKITPDDIINTSRKIMQPYTLDYSHCDWFSVYAVGQRLAKTFSHHNRVFLAGDAVHTHSPTMGAGMNVSMQDSYNLVWKIATAIHTGNREILQTYNTERMATAKELIEKDRAMSEFYCQGPSADSKKYKDFREGFRDFVSGVSVTYGPNMLVSSAGKIDEDGNEKMTNDDTGSGEIKHDKPTRRKDSQQSLPQIYSDPKLATGTTLGQRLPSYHVTNHFTAEDDHIHRAMKSDGRWRILLFPGDLANPPRFRSIRDLGAKLEATSSFINRCTPSDQAIDSVIEILTIHTSNRNSFNALDLPDIFHPWNDKLGHDYWKIFAKNNEVGDDIYKSFGIDEEKGCLVVCRPDQHVGYIGSLEDLETVGQYLERILLPKRRRHDRDLEEQKVMHL</sequence>
<evidence type="ECO:0000256" key="2">
    <source>
        <dbReference type="ARBA" id="ARBA00022630"/>
    </source>
</evidence>
<dbReference type="InterPro" id="IPR050641">
    <property type="entry name" value="RIFMO-like"/>
</dbReference>
<dbReference type="GO" id="GO:0071949">
    <property type="term" value="F:FAD binding"/>
    <property type="evidence" value="ECO:0007669"/>
    <property type="project" value="InterPro"/>
</dbReference>
<evidence type="ECO:0000313" key="11">
    <source>
        <dbReference type="Proteomes" id="UP000310687"/>
    </source>
</evidence>
<protein>
    <submittedName>
        <fullName evidence="8">Phenol 2-monooxygenase</fullName>
    </submittedName>
</protein>
<dbReference type="Gene3D" id="3.40.30.20">
    <property type="match status" value="1"/>
</dbReference>
<name>A0A4S8WWL7_AURPU</name>
<evidence type="ECO:0000256" key="5">
    <source>
        <dbReference type="SAM" id="MobiDB-lite"/>
    </source>
</evidence>
<feature type="domain" description="FAD-binding" evidence="6">
    <location>
        <begin position="7"/>
        <end position="379"/>
    </location>
</feature>
<feature type="domain" description="Phenol hydroxylase-like C-terminal dimerisation" evidence="7">
    <location>
        <begin position="415"/>
        <end position="645"/>
    </location>
</feature>
<dbReference type="InterPro" id="IPR012941">
    <property type="entry name" value="Phe_hydrox_C_dim_dom"/>
</dbReference>
<dbReference type="Pfam" id="PF01494">
    <property type="entry name" value="FAD_binding_3"/>
    <property type="match status" value="1"/>
</dbReference>
<dbReference type="PANTHER" id="PTHR43004">
    <property type="entry name" value="TRK SYSTEM POTASSIUM UPTAKE PROTEIN"/>
    <property type="match status" value="1"/>
</dbReference>
<keyword evidence="8" id="KW-0503">Monooxygenase</keyword>
<evidence type="ECO:0000313" key="9">
    <source>
        <dbReference type="EMBL" id="THX43218.1"/>
    </source>
</evidence>
<keyword evidence="2" id="KW-0285">Flavoprotein</keyword>
<evidence type="ECO:0000259" key="7">
    <source>
        <dbReference type="Pfam" id="PF07976"/>
    </source>
</evidence>
<evidence type="ECO:0000313" key="10">
    <source>
        <dbReference type="Proteomes" id="UP000308953"/>
    </source>
</evidence>
<keyword evidence="3" id="KW-0274">FAD</keyword>
<dbReference type="Pfam" id="PF07976">
    <property type="entry name" value="Phe_hydrox_dim"/>
    <property type="match status" value="1"/>
</dbReference>
<dbReference type="SUPFAM" id="SSF51905">
    <property type="entry name" value="FAD/NAD(P)-binding domain"/>
    <property type="match status" value="1"/>
</dbReference>
<comment type="similarity">
    <text evidence="1">Belongs to the PheA/TfdB FAD monooxygenase family.</text>
</comment>
<dbReference type="SUPFAM" id="SSF54373">
    <property type="entry name" value="FAD-linked reductases, C-terminal domain"/>
    <property type="match status" value="1"/>
</dbReference>
<dbReference type="AlphaFoldDB" id="A0A4S8WWL7"/>
<dbReference type="CDD" id="cd02979">
    <property type="entry name" value="PHOX_C"/>
    <property type="match status" value="1"/>
</dbReference>
<feature type="region of interest" description="Disordered" evidence="5">
    <location>
        <begin position="424"/>
        <end position="463"/>
    </location>
</feature>
<evidence type="ECO:0000259" key="6">
    <source>
        <dbReference type="Pfam" id="PF01494"/>
    </source>
</evidence>
<dbReference type="EMBL" id="QZAV01000013">
    <property type="protein sequence ID" value="THX43218.1"/>
    <property type="molecule type" value="Genomic_DNA"/>
</dbReference>
<evidence type="ECO:0000313" key="8">
    <source>
        <dbReference type="EMBL" id="THW40476.1"/>
    </source>
</evidence>
<evidence type="ECO:0000256" key="4">
    <source>
        <dbReference type="ARBA" id="ARBA00023002"/>
    </source>
</evidence>
<evidence type="ECO:0000256" key="1">
    <source>
        <dbReference type="ARBA" id="ARBA00007801"/>
    </source>
</evidence>
<keyword evidence="4" id="KW-0560">Oxidoreductase</keyword>
<feature type="compositionally biased region" description="Basic and acidic residues" evidence="5">
    <location>
        <begin position="446"/>
        <end position="458"/>
    </location>
</feature>
<dbReference type="Gene3D" id="3.50.50.60">
    <property type="entry name" value="FAD/NAD(P)-binding domain"/>
    <property type="match status" value="1"/>
</dbReference>
<dbReference type="GO" id="GO:0016709">
    <property type="term" value="F:oxidoreductase activity, acting on paired donors, with incorporation or reduction of molecular oxygen, NAD(P)H as one donor, and incorporation of one atom of oxygen"/>
    <property type="evidence" value="ECO:0007669"/>
    <property type="project" value="UniProtKB-ARBA"/>
</dbReference>
<dbReference type="PANTHER" id="PTHR43004:SF20">
    <property type="entry name" value="2-MONOOXYGENASE, PUTATIVE (AFU_ORTHOLOGUE AFUA_1G13660)-RELATED"/>
    <property type="match status" value="1"/>
</dbReference>
<feature type="compositionally biased region" description="Basic and acidic residues" evidence="5">
    <location>
        <begin position="428"/>
        <end position="439"/>
    </location>
</feature>